<keyword evidence="2" id="KW-1133">Transmembrane helix</keyword>
<proteinExistence type="predicted"/>
<gene>
    <name evidence="3" type="ORF">SAMN02745702_00475</name>
</gene>
<keyword evidence="4" id="KW-1185">Reference proteome</keyword>
<evidence type="ECO:0000256" key="2">
    <source>
        <dbReference type="SAM" id="Phobius"/>
    </source>
</evidence>
<name>A0A1T4VJN0_9BACT</name>
<keyword evidence="2" id="KW-0472">Membrane</keyword>
<dbReference type="EMBL" id="FUYA01000001">
    <property type="protein sequence ID" value="SKA65137.1"/>
    <property type="molecule type" value="Genomic_DNA"/>
</dbReference>
<reference evidence="3 4" key="1">
    <citation type="submission" date="2017-02" db="EMBL/GenBank/DDBJ databases">
        <authorList>
            <person name="Peterson S.W."/>
        </authorList>
    </citation>
    <scope>NUCLEOTIDE SEQUENCE [LARGE SCALE GENOMIC DNA]</scope>
    <source>
        <strain evidence="3 4">DSM 18034</strain>
    </source>
</reference>
<feature type="transmembrane region" description="Helical" evidence="2">
    <location>
        <begin position="20"/>
        <end position="43"/>
    </location>
</feature>
<feature type="region of interest" description="Disordered" evidence="1">
    <location>
        <begin position="111"/>
        <end position="133"/>
    </location>
</feature>
<dbReference type="Proteomes" id="UP000189733">
    <property type="component" value="Unassembled WGS sequence"/>
</dbReference>
<evidence type="ECO:0000313" key="4">
    <source>
        <dbReference type="Proteomes" id="UP000189733"/>
    </source>
</evidence>
<sequence>MIPLRILIEFKSPASFACRAFKLVGASVESLFLFCVCATIFILNASVQNENKCGRKGRSTRVEEIPLAQKNTADGEESEAFIPFSRIFLSDSGIPKGLVLGRGQGAAPLAGFGTESQQKSRPPAPLAEHETASRSQNFRYWAILAVVDNSE</sequence>
<accession>A0A1T4VJN0</accession>
<protein>
    <submittedName>
        <fullName evidence="3">Uncharacterized protein</fullName>
    </submittedName>
</protein>
<keyword evidence="2" id="KW-0812">Transmembrane</keyword>
<evidence type="ECO:0000256" key="1">
    <source>
        <dbReference type="SAM" id="MobiDB-lite"/>
    </source>
</evidence>
<evidence type="ECO:0000313" key="3">
    <source>
        <dbReference type="EMBL" id="SKA65137.1"/>
    </source>
</evidence>
<organism evidence="3 4">
    <name type="scientific">Desulfobaculum bizertense DSM 18034</name>
    <dbReference type="NCBI Taxonomy" id="1121442"/>
    <lineage>
        <taxon>Bacteria</taxon>
        <taxon>Pseudomonadati</taxon>
        <taxon>Thermodesulfobacteriota</taxon>
        <taxon>Desulfovibrionia</taxon>
        <taxon>Desulfovibrionales</taxon>
        <taxon>Desulfovibrionaceae</taxon>
        <taxon>Desulfobaculum</taxon>
    </lineage>
</organism>
<dbReference type="AlphaFoldDB" id="A0A1T4VJN0"/>